<sequence>MSPEASTRYLLDLHGYPSRVLSIHCFGVASSANAGMSSATRLDLIVVLVQRAIDRVSMRLRVPLKWPPRPRSLPQLRLLGVLSSPLGDLTQGPPAGKDSRRMVVTWGSTMVRYRSWSMPAIKNGEQGTGICHAEATRESRGMKDPTSFQKYDIKSNCCISLLLYHLLPLSLLLVRLVATFLPQERKARALLE</sequence>
<proteinExistence type="predicted"/>
<dbReference type="Proteomes" id="UP000042958">
    <property type="component" value="Unassembled WGS sequence"/>
</dbReference>
<dbReference type="EMBL" id="CDHK01000005">
    <property type="protein sequence ID" value="CEJ57506.1"/>
    <property type="molecule type" value="Genomic_DNA"/>
</dbReference>
<name>A0A0F7TNU1_PENBI</name>
<gene>
    <name evidence="1" type="ORF">PMG11_06197</name>
</gene>
<reference evidence="2" key="1">
    <citation type="journal article" date="2015" name="Genome Announc.">
        <title>Draft genome sequence of the fungus Penicillium brasilianum MG11.</title>
        <authorList>
            <person name="Horn F."/>
            <person name="Linde J."/>
            <person name="Mattern D.J."/>
            <person name="Walther G."/>
            <person name="Guthke R."/>
            <person name="Brakhage A.A."/>
            <person name="Valiante V."/>
        </authorList>
    </citation>
    <scope>NUCLEOTIDE SEQUENCE [LARGE SCALE GENOMIC DNA]</scope>
    <source>
        <strain evidence="2">MG11</strain>
    </source>
</reference>
<keyword evidence="2" id="KW-1185">Reference proteome</keyword>
<protein>
    <submittedName>
        <fullName evidence="1">Uncharacterized protein</fullName>
    </submittedName>
</protein>
<accession>A0A0F7TNU1</accession>
<evidence type="ECO:0000313" key="2">
    <source>
        <dbReference type="Proteomes" id="UP000042958"/>
    </source>
</evidence>
<evidence type="ECO:0000313" key="1">
    <source>
        <dbReference type="EMBL" id="CEJ57506.1"/>
    </source>
</evidence>
<organism evidence="1 2">
    <name type="scientific">Penicillium brasilianum</name>
    <dbReference type="NCBI Taxonomy" id="104259"/>
    <lineage>
        <taxon>Eukaryota</taxon>
        <taxon>Fungi</taxon>
        <taxon>Dikarya</taxon>
        <taxon>Ascomycota</taxon>
        <taxon>Pezizomycotina</taxon>
        <taxon>Eurotiomycetes</taxon>
        <taxon>Eurotiomycetidae</taxon>
        <taxon>Eurotiales</taxon>
        <taxon>Aspergillaceae</taxon>
        <taxon>Penicillium</taxon>
    </lineage>
</organism>
<dbReference type="AlphaFoldDB" id="A0A0F7TNU1"/>